<comment type="pathway">
    <text evidence="2 9">Cofactor biosynthesis; molybdopterin biosynthesis.</text>
</comment>
<dbReference type="EMBL" id="JACVHF010000028">
    <property type="protein sequence ID" value="MBC9786179.1"/>
    <property type="molecule type" value="Genomic_DNA"/>
</dbReference>
<evidence type="ECO:0000259" key="10">
    <source>
        <dbReference type="SMART" id="SM00852"/>
    </source>
</evidence>
<keyword evidence="9" id="KW-0479">Metal-binding</keyword>
<evidence type="ECO:0000256" key="6">
    <source>
        <dbReference type="ARBA" id="ARBA00022505"/>
    </source>
</evidence>
<dbReference type="SUPFAM" id="SSF63867">
    <property type="entry name" value="MoeA C-terminal domain-like"/>
    <property type="match status" value="1"/>
</dbReference>
<dbReference type="Gene3D" id="2.40.340.10">
    <property type="entry name" value="MoeA, C-terminal, domain IV"/>
    <property type="match status" value="1"/>
</dbReference>
<dbReference type="InterPro" id="IPR036425">
    <property type="entry name" value="MoaB/Mog-like_dom_sf"/>
</dbReference>
<comment type="function">
    <text evidence="1 9">Catalyzes the insertion of molybdate into adenylated molybdopterin with the concomitant release of AMP.</text>
</comment>
<dbReference type="InterPro" id="IPR036688">
    <property type="entry name" value="MoeA_C_domain_IV_sf"/>
</dbReference>
<evidence type="ECO:0000256" key="1">
    <source>
        <dbReference type="ARBA" id="ARBA00002901"/>
    </source>
</evidence>
<dbReference type="PANTHER" id="PTHR10192">
    <property type="entry name" value="MOLYBDOPTERIN BIOSYNTHESIS PROTEIN"/>
    <property type="match status" value="1"/>
</dbReference>
<evidence type="ECO:0000313" key="11">
    <source>
        <dbReference type="EMBL" id="MBC9786179.1"/>
    </source>
</evidence>
<keyword evidence="6 9" id="KW-0500">Molybdenum</keyword>
<feature type="domain" description="MoaB/Mog" evidence="10">
    <location>
        <begin position="186"/>
        <end position="324"/>
    </location>
</feature>
<keyword evidence="7 9" id="KW-0501">Molybdenum cofactor biosynthesis</keyword>
<dbReference type="InterPro" id="IPR036135">
    <property type="entry name" value="MoeA_linker/N_sf"/>
</dbReference>
<sequence>MEKHIYPFVLEKAQDSLWNYPLRAPMVEPISILNAQNRVLGEDLYAPHSLPPFDRSPLDGYALRGEDSLGASKKNPKVLTVVDRIPAGHIGRRELQAGECARIFTGAPIPLGANAVLRQEDTEPEGETVRFLSEVTPGANISRKGEDVVAGEPILTRGTMIGPAELAILSALGMDPVPCYARPKVAILSTGDEIVELTSPLTPGKIFNSNMYLIAGYVSRDGGEPILLGSVHDKEELIQARIQEGLAQADLILTTGGVSVGDYDVVKEVHHELGAKRLFAKLDIKPGTPMTASGLGEKLLIGLSGNPGAAAVTYELTVRTLLRNWAGRKDSQLSKVRARLTEGFGKTSGQRRFLRGRIDWVNGEYRLSFTGKQNPGVMKSLLACNCLVEVPPQKRWMSDDWVEAILL</sequence>
<dbReference type="Proteomes" id="UP000617402">
    <property type="component" value="Unassembled WGS sequence"/>
</dbReference>
<dbReference type="Pfam" id="PF03454">
    <property type="entry name" value="MoeA_C"/>
    <property type="match status" value="1"/>
</dbReference>
<evidence type="ECO:0000313" key="12">
    <source>
        <dbReference type="Proteomes" id="UP000617402"/>
    </source>
</evidence>
<comment type="similarity">
    <text evidence="3 9">Belongs to the MoeA family.</text>
</comment>
<reference evidence="11 12" key="1">
    <citation type="submission" date="2020-07" db="EMBL/GenBank/DDBJ databases">
        <title>Draft whole-genome sequence of Heliobacterium chlorum DSM 3682, type strain.</title>
        <authorList>
            <person name="Kyndt J.A."/>
            <person name="Meyer T.E."/>
            <person name="Imhoff J.F."/>
        </authorList>
    </citation>
    <scope>NUCLEOTIDE SEQUENCE [LARGE SCALE GENOMIC DNA]</scope>
    <source>
        <strain evidence="11 12">DSM 3682</strain>
    </source>
</reference>
<keyword evidence="9" id="KW-0808">Transferase</keyword>
<dbReference type="CDD" id="cd00887">
    <property type="entry name" value="MoeA"/>
    <property type="match status" value="1"/>
</dbReference>
<dbReference type="SUPFAM" id="SSF63882">
    <property type="entry name" value="MoeA N-terminal region -like"/>
    <property type="match status" value="1"/>
</dbReference>
<proteinExistence type="inferred from homology"/>
<organism evidence="11 12">
    <name type="scientific">Heliobacterium chlorum</name>
    <dbReference type="NCBI Taxonomy" id="2698"/>
    <lineage>
        <taxon>Bacteria</taxon>
        <taxon>Bacillati</taxon>
        <taxon>Bacillota</taxon>
        <taxon>Clostridia</taxon>
        <taxon>Eubacteriales</taxon>
        <taxon>Heliobacteriaceae</taxon>
        <taxon>Heliobacterium</taxon>
    </lineage>
</organism>
<comment type="caution">
    <text evidence="11">The sequence shown here is derived from an EMBL/GenBank/DDBJ whole genome shotgun (WGS) entry which is preliminary data.</text>
</comment>
<comment type="cofactor">
    <cofactor evidence="9">
        <name>Mg(2+)</name>
        <dbReference type="ChEBI" id="CHEBI:18420"/>
    </cofactor>
</comment>
<dbReference type="Gene3D" id="2.170.190.11">
    <property type="entry name" value="Molybdopterin biosynthesis moea protein, domain 3"/>
    <property type="match status" value="1"/>
</dbReference>
<keyword evidence="12" id="KW-1185">Reference proteome</keyword>
<gene>
    <name evidence="11" type="ORF">H1S01_17075</name>
</gene>
<dbReference type="Pfam" id="PF03453">
    <property type="entry name" value="MoeA_N"/>
    <property type="match status" value="1"/>
</dbReference>
<dbReference type="SUPFAM" id="SSF53218">
    <property type="entry name" value="Molybdenum cofactor biosynthesis proteins"/>
    <property type="match status" value="1"/>
</dbReference>
<dbReference type="NCBIfam" id="NF045515">
    <property type="entry name" value="Glp_gephyrin"/>
    <property type="match status" value="1"/>
</dbReference>
<dbReference type="Pfam" id="PF00994">
    <property type="entry name" value="MoCF_biosynth"/>
    <property type="match status" value="1"/>
</dbReference>
<evidence type="ECO:0000256" key="3">
    <source>
        <dbReference type="ARBA" id="ARBA00010763"/>
    </source>
</evidence>
<dbReference type="InterPro" id="IPR005110">
    <property type="entry name" value="MoeA_linker/N"/>
</dbReference>
<evidence type="ECO:0000256" key="9">
    <source>
        <dbReference type="RuleBase" id="RU365090"/>
    </source>
</evidence>
<dbReference type="SMART" id="SM00852">
    <property type="entry name" value="MoCF_biosynth"/>
    <property type="match status" value="1"/>
</dbReference>
<evidence type="ECO:0000256" key="8">
    <source>
        <dbReference type="ARBA" id="ARBA00047317"/>
    </source>
</evidence>
<dbReference type="InterPro" id="IPR001453">
    <property type="entry name" value="MoaB/Mog_dom"/>
</dbReference>
<comment type="catalytic activity">
    <reaction evidence="8">
        <text>adenylyl-molybdopterin + molybdate = Mo-molybdopterin + AMP + H(+)</text>
        <dbReference type="Rhea" id="RHEA:35047"/>
        <dbReference type="ChEBI" id="CHEBI:15378"/>
        <dbReference type="ChEBI" id="CHEBI:36264"/>
        <dbReference type="ChEBI" id="CHEBI:62727"/>
        <dbReference type="ChEBI" id="CHEBI:71302"/>
        <dbReference type="ChEBI" id="CHEBI:456215"/>
        <dbReference type="EC" id="2.10.1.1"/>
    </reaction>
</comment>
<dbReference type="NCBIfam" id="TIGR00177">
    <property type="entry name" value="molyb_syn"/>
    <property type="match status" value="1"/>
</dbReference>
<dbReference type="Gene3D" id="3.90.105.10">
    <property type="entry name" value="Molybdopterin biosynthesis moea protein, domain 2"/>
    <property type="match status" value="1"/>
</dbReference>
<evidence type="ECO:0000256" key="5">
    <source>
        <dbReference type="ARBA" id="ARBA00021108"/>
    </source>
</evidence>
<dbReference type="PANTHER" id="PTHR10192:SF5">
    <property type="entry name" value="GEPHYRIN"/>
    <property type="match status" value="1"/>
</dbReference>
<dbReference type="InterPro" id="IPR038987">
    <property type="entry name" value="MoeA-like"/>
</dbReference>
<evidence type="ECO:0000256" key="7">
    <source>
        <dbReference type="ARBA" id="ARBA00023150"/>
    </source>
</evidence>
<accession>A0ABR7T5X4</accession>
<dbReference type="InterPro" id="IPR005111">
    <property type="entry name" value="MoeA_C_domain_IV"/>
</dbReference>
<dbReference type="EC" id="2.10.1.1" evidence="4 9"/>
<protein>
    <recommendedName>
        <fullName evidence="5 9">Molybdopterin molybdenumtransferase</fullName>
        <ecNumber evidence="4 9">2.10.1.1</ecNumber>
    </recommendedName>
</protein>
<keyword evidence="9" id="KW-0460">Magnesium</keyword>
<evidence type="ECO:0000256" key="2">
    <source>
        <dbReference type="ARBA" id="ARBA00005046"/>
    </source>
</evidence>
<dbReference type="RefSeq" id="WP_188041607.1">
    <property type="nucleotide sequence ID" value="NZ_JACVHF010000028.1"/>
</dbReference>
<evidence type="ECO:0000256" key="4">
    <source>
        <dbReference type="ARBA" id="ARBA00013269"/>
    </source>
</evidence>
<dbReference type="Gene3D" id="3.40.980.10">
    <property type="entry name" value="MoaB/Mog-like domain"/>
    <property type="match status" value="1"/>
</dbReference>
<name>A0ABR7T5X4_HELCL</name>